<proteinExistence type="predicted"/>
<comment type="caution">
    <text evidence="4">The sequence shown here is derived from an EMBL/GenBank/DDBJ whole genome shotgun (WGS) entry which is preliminary data.</text>
</comment>
<dbReference type="OrthoDB" id="34584at2"/>
<dbReference type="Gene3D" id="3.40.50.1100">
    <property type="match status" value="3"/>
</dbReference>
<gene>
    <name evidence="4" type="ORF">ATL17_2029</name>
</gene>
<comment type="cofactor">
    <cofactor evidence="1">
        <name>pyridoxal 5'-phosphate</name>
        <dbReference type="ChEBI" id="CHEBI:597326"/>
    </cofactor>
</comment>
<evidence type="ECO:0000259" key="3">
    <source>
        <dbReference type="Pfam" id="PF00291"/>
    </source>
</evidence>
<dbReference type="NCBIfam" id="NF006058">
    <property type="entry name" value="PRK08206.1"/>
    <property type="match status" value="1"/>
</dbReference>
<keyword evidence="5" id="KW-1185">Reference proteome</keyword>
<sequence length="381" mass="40356">MSSLSKFSADHLSHHANRLVASPAHFQRHCNAVFDQEGFAKAYETIKAWPNYAPTPLVELAGLASAIGVEHILYKDEGTRFGLGSFKALGGAYAVSRLVEKLGSNQITVASATDGNHGRSVAWGAKNVGAQAVIYIHKEVSKGREAALKALGARVVRIDGNYDDSVRACAEDATANGWHVVSDTSWPGYQEMPKLVMDGYSVMAHEAIDQSPLPPTHIFLQGGVGGLAAAVIARYVAEYGANAPRFIVVEPAFAPCLYESAKAGRPRTVSVEHETLMAGLSCGEVSELAWPILQHCVADFITMADPLVAPAMQLLAQSPFGDKAITAGESAVAGIAALLACAQDQNLRDALDLSQTSRVMLIGTEGATDPEIYAQLINQAS</sequence>
<organism evidence="4 5">
    <name type="scientific">Maritalea mobilis</name>
    <dbReference type="NCBI Taxonomy" id="483324"/>
    <lineage>
        <taxon>Bacteria</taxon>
        <taxon>Pseudomonadati</taxon>
        <taxon>Pseudomonadota</taxon>
        <taxon>Alphaproteobacteria</taxon>
        <taxon>Hyphomicrobiales</taxon>
        <taxon>Devosiaceae</taxon>
        <taxon>Maritalea</taxon>
    </lineage>
</organism>
<dbReference type="RefSeq" id="WP_133572655.1">
    <property type="nucleotide sequence ID" value="NZ_SNYR01000002.1"/>
</dbReference>
<feature type="domain" description="Tryptophan synthase beta chain-like PALP" evidence="3">
    <location>
        <begin position="50"/>
        <end position="348"/>
    </location>
</feature>
<evidence type="ECO:0000256" key="1">
    <source>
        <dbReference type="ARBA" id="ARBA00001933"/>
    </source>
</evidence>
<dbReference type="Proteomes" id="UP000295391">
    <property type="component" value="Unassembled WGS sequence"/>
</dbReference>
<dbReference type="PANTHER" id="PTHR42937">
    <property type="match status" value="1"/>
</dbReference>
<dbReference type="AlphaFoldDB" id="A0A4R6VK46"/>
<evidence type="ECO:0000313" key="4">
    <source>
        <dbReference type="EMBL" id="TDQ64019.1"/>
    </source>
</evidence>
<dbReference type="InterPro" id="IPR001926">
    <property type="entry name" value="TrpB-like_PALP"/>
</dbReference>
<dbReference type="EMBL" id="SNYR01000002">
    <property type="protein sequence ID" value="TDQ64019.1"/>
    <property type="molecule type" value="Genomic_DNA"/>
</dbReference>
<reference evidence="4 5" key="1">
    <citation type="submission" date="2019-03" db="EMBL/GenBank/DDBJ databases">
        <title>Genomic Encyclopedia of Type Strains, Phase III (KMG-III): the genomes of soil and plant-associated and newly described type strains.</title>
        <authorList>
            <person name="Whitman W."/>
        </authorList>
    </citation>
    <scope>NUCLEOTIDE SEQUENCE [LARGE SCALE GENOMIC DNA]</scope>
    <source>
        <strain evidence="4 5">CGMCC 1.7002</strain>
    </source>
</reference>
<accession>A0A4R6VK46</accession>
<keyword evidence="4" id="KW-0456">Lyase</keyword>
<keyword evidence="2" id="KW-0663">Pyridoxal phosphate</keyword>
<dbReference type="SUPFAM" id="SSF53686">
    <property type="entry name" value="Tryptophan synthase beta subunit-like PLP-dependent enzymes"/>
    <property type="match status" value="1"/>
</dbReference>
<evidence type="ECO:0000313" key="5">
    <source>
        <dbReference type="Proteomes" id="UP000295391"/>
    </source>
</evidence>
<dbReference type="GO" id="GO:0016829">
    <property type="term" value="F:lyase activity"/>
    <property type="evidence" value="ECO:0007669"/>
    <property type="project" value="UniProtKB-KW"/>
</dbReference>
<dbReference type="PANTHER" id="PTHR42937:SF1">
    <property type="entry name" value="DIAMINOPROPIONATE AMMONIA-LYASE"/>
    <property type="match status" value="1"/>
</dbReference>
<protein>
    <submittedName>
        <fullName evidence="4">Diaminopropionate ammonia-lyase</fullName>
    </submittedName>
</protein>
<dbReference type="Pfam" id="PF00291">
    <property type="entry name" value="PALP"/>
    <property type="match status" value="1"/>
</dbReference>
<dbReference type="CDD" id="cd00640">
    <property type="entry name" value="Trp-synth-beta_II"/>
    <property type="match status" value="1"/>
</dbReference>
<evidence type="ECO:0000256" key="2">
    <source>
        <dbReference type="ARBA" id="ARBA00022898"/>
    </source>
</evidence>
<dbReference type="InterPro" id="IPR036052">
    <property type="entry name" value="TrpB-like_PALP_sf"/>
</dbReference>
<name>A0A4R6VK46_9HYPH</name>